<keyword evidence="3 8" id="KW-0378">Hydrolase</keyword>
<feature type="topological domain" description="Cytoplasmic" evidence="8">
    <location>
        <begin position="750"/>
        <end position="818"/>
    </location>
</feature>
<dbReference type="FunFam" id="3.40.50.300:FF:000727">
    <property type="entry name" value="Protein SEY1 homolog"/>
    <property type="match status" value="1"/>
</dbReference>
<feature type="binding site" evidence="8">
    <location>
        <begin position="76"/>
        <end position="83"/>
    </location>
    <ligand>
        <name>GTP</name>
        <dbReference type="ChEBI" id="CHEBI:37565"/>
    </ligand>
</feature>
<feature type="region of interest" description="Disordered" evidence="9">
    <location>
        <begin position="779"/>
        <end position="818"/>
    </location>
</feature>
<keyword evidence="7 8" id="KW-0472">Membrane</keyword>
<dbReference type="InterPro" id="IPR008803">
    <property type="entry name" value="RHD3/Sey1"/>
</dbReference>
<dbReference type="InterPro" id="IPR027417">
    <property type="entry name" value="P-loop_NTPase"/>
</dbReference>
<sequence>MTGGLANQSAAALQPKLDTNGAASANENGSLETAGQAERMQLVDEDQKFNSDVGKYLEKWHLADAGFAYDLCAVVGGQSTGKSTLLNKLFGTSFDVMNESQRRQTTKGIWMCRGVSMPVLVMDVEGSDGRERGEDQDFERKSALFSMASAECLLVNMWEHQVGLYQGANMGLLKTVFEVNLGLFQASKAKNHSGKDKTLIFFVIRDHIGATPLENLRATLMADLYRIWDSLSKPEGLETSRIEDFFDFDFTTLPHKLLQPQEFDKQVLQLRTRFTDRNSKGFIFKPEYHKRIPADGLPRYLETIWEQVVTNKDLDLPTQQELLAQFRCDEIASVAFGAFATEIKAFRKPIEAGSVLEALGADMGTHRSMALAKFDKEASRYHADVYKKKRVELLEKLNAALSPFFLGQLKNLHKAILASFKKSVLGRLKGDNYDFAEVVEGEKSKAELTFRAASTAICLADTDWTIDEELAQFNEDVTQIADQCRAEETKKMVTQIERTLKKEISEPVELALARPGTDMWDKVLRSFSESMEKAESSYLKKAKSFNCTEEENTVALSSLRRRAWLALRAKVDEQTADTVLMSKLRSVFEDRFRYDDEGVPRVWKPDDDIDGIFRQARDETVALVPIYAKIEPTDRNLAVSLPSTSEDPAHAAMVERGEDEEFDFPSTLNLFSETRKVEVANRFRKEADAYYVEAKRSMVSSIAQVPVWIYGVMVALGWNEFMAVVRSPLYFTFLVLCLAGAYVVWKLNMSGPILSVSKAVGREVHRLADEQLRNHFSQPLPQPAMLRETAAPSTKPAAKREEAPVEEFELKEKKPDLS</sequence>
<dbReference type="EMBL" id="KZ819638">
    <property type="protein sequence ID" value="PWN88035.1"/>
    <property type="molecule type" value="Genomic_DNA"/>
</dbReference>
<gene>
    <name evidence="8" type="primary">SEY1</name>
    <name evidence="12" type="ORF">FA10DRAFT_232436</name>
</gene>
<dbReference type="Pfam" id="PF20428">
    <property type="entry name" value="Sey1_3HB"/>
    <property type="match status" value="1"/>
</dbReference>
<name>A0A316YJY9_9BASI</name>
<dbReference type="GO" id="GO:0005525">
    <property type="term" value="F:GTP binding"/>
    <property type="evidence" value="ECO:0007669"/>
    <property type="project" value="UniProtKB-UniRule"/>
</dbReference>
<dbReference type="PROSITE" id="PS51715">
    <property type="entry name" value="G_GB1_RHD3"/>
    <property type="match status" value="1"/>
</dbReference>
<keyword evidence="4 8" id="KW-0256">Endoplasmic reticulum</keyword>
<evidence type="ECO:0000313" key="13">
    <source>
        <dbReference type="Proteomes" id="UP000245768"/>
    </source>
</evidence>
<evidence type="ECO:0000313" key="12">
    <source>
        <dbReference type="EMBL" id="PWN88035.1"/>
    </source>
</evidence>
<accession>A0A316YJY9</accession>
<dbReference type="SUPFAM" id="SSF52540">
    <property type="entry name" value="P-loop containing nucleoside triphosphate hydrolases"/>
    <property type="match status" value="1"/>
</dbReference>
<evidence type="ECO:0000256" key="1">
    <source>
        <dbReference type="ARBA" id="ARBA00022692"/>
    </source>
</evidence>
<dbReference type="STRING" id="215250.A0A316YJY9"/>
<evidence type="ECO:0000256" key="5">
    <source>
        <dbReference type="ARBA" id="ARBA00022989"/>
    </source>
</evidence>
<feature type="compositionally biased region" description="Basic and acidic residues" evidence="9">
    <location>
        <begin position="798"/>
        <end position="818"/>
    </location>
</feature>
<evidence type="ECO:0000256" key="9">
    <source>
        <dbReference type="SAM" id="MobiDB-lite"/>
    </source>
</evidence>
<evidence type="ECO:0000256" key="8">
    <source>
        <dbReference type="HAMAP-Rule" id="MF_03109"/>
    </source>
</evidence>
<feature type="transmembrane region" description="Helical" evidence="10">
    <location>
        <begin position="728"/>
        <end position="745"/>
    </location>
</feature>
<dbReference type="GO" id="GO:0005789">
    <property type="term" value="C:endoplasmic reticulum membrane"/>
    <property type="evidence" value="ECO:0007669"/>
    <property type="project" value="UniProtKB-SubCell"/>
</dbReference>
<feature type="topological domain" description="Lumenal" evidence="8">
    <location>
        <begin position="726"/>
        <end position="728"/>
    </location>
</feature>
<dbReference type="Pfam" id="PF05879">
    <property type="entry name" value="RHD3_GTPase"/>
    <property type="match status" value="1"/>
</dbReference>
<evidence type="ECO:0000256" key="10">
    <source>
        <dbReference type="SAM" id="Phobius"/>
    </source>
</evidence>
<dbReference type="InterPro" id="IPR046758">
    <property type="entry name" value="Sey1/RHD3-like_3HB"/>
</dbReference>
<dbReference type="InterPro" id="IPR030386">
    <property type="entry name" value="G_GB1_RHD3_dom"/>
</dbReference>
<dbReference type="OrthoDB" id="1597724at2759"/>
<keyword evidence="6 8" id="KW-0342">GTP-binding</keyword>
<evidence type="ECO:0000256" key="6">
    <source>
        <dbReference type="ARBA" id="ARBA00023134"/>
    </source>
</evidence>
<dbReference type="GO" id="GO:0003924">
    <property type="term" value="F:GTPase activity"/>
    <property type="evidence" value="ECO:0007669"/>
    <property type="project" value="UniProtKB-UniRule"/>
</dbReference>
<keyword evidence="1 8" id="KW-0812">Transmembrane</keyword>
<dbReference type="PANTHER" id="PTHR45923:SF2">
    <property type="entry name" value="PROTEIN SEY1"/>
    <property type="match status" value="1"/>
</dbReference>
<proteinExistence type="inferred from homology"/>
<feature type="topological domain" description="Cytoplasmic" evidence="8">
    <location>
        <begin position="1"/>
        <end position="704"/>
    </location>
</feature>
<keyword evidence="5 8" id="KW-1133">Transmembrane helix</keyword>
<evidence type="ECO:0000259" key="11">
    <source>
        <dbReference type="PROSITE" id="PS51715"/>
    </source>
</evidence>
<evidence type="ECO:0000256" key="2">
    <source>
        <dbReference type="ARBA" id="ARBA00022741"/>
    </source>
</evidence>
<comment type="similarity">
    <text evidence="8">Belongs to the TRAFAC class dynamin-like GTPase superfamily. GB1/RHD3 GTPase family. RHD3 subfamily.</text>
</comment>
<evidence type="ECO:0000256" key="4">
    <source>
        <dbReference type="ARBA" id="ARBA00022824"/>
    </source>
</evidence>
<dbReference type="InParanoid" id="A0A316YJY9"/>
<protein>
    <submittedName>
        <fullName evidence="12">Root hair defective 3 GTP-binding protein</fullName>
    </submittedName>
</protein>
<reference evidence="12" key="1">
    <citation type="journal article" date="2018" name="Mol. Biol. Evol.">
        <title>Broad Genomic Sampling Reveals a Smut Pathogenic Ancestry of the Fungal Clade Ustilaginomycotina.</title>
        <authorList>
            <person name="Kijpornyongpan T."/>
            <person name="Mondo S.J."/>
            <person name="Barry K."/>
            <person name="Sandor L."/>
            <person name="Lee J."/>
            <person name="Lipzen A."/>
            <person name="Pangilinan J."/>
            <person name="LaButti K."/>
            <person name="Hainaut M."/>
            <person name="Henrissat B."/>
            <person name="Grigoriev I.V."/>
            <person name="Spatafora J.W."/>
            <person name="Aime M.C."/>
        </authorList>
    </citation>
    <scope>NUCLEOTIDE SEQUENCE [LARGE SCALE GENOMIC DNA]</scope>
    <source>
        <strain evidence="12">MCA 4198</strain>
    </source>
</reference>
<keyword evidence="2 8" id="KW-0547">Nucleotide-binding</keyword>
<dbReference type="Gene3D" id="3.40.50.300">
    <property type="entry name" value="P-loop containing nucleotide triphosphate hydrolases"/>
    <property type="match status" value="1"/>
</dbReference>
<evidence type="ECO:0000256" key="7">
    <source>
        <dbReference type="ARBA" id="ARBA00023136"/>
    </source>
</evidence>
<dbReference type="AlphaFoldDB" id="A0A316YJY9"/>
<dbReference type="FunCoup" id="A0A316YJY9">
    <property type="interactions" value="125"/>
</dbReference>
<dbReference type="Proteomes" id="UP000245768">
    <property type="component" value="Unassembled WGS sequence"/>
</dbReference>
<organism evidence="12 13">
    <name type="scientific">Acaromyces ingoldii</name>
    <dbReference type="NCBI Taxonomy" id="215250"/>
    <lineage>
        <taxon>Eukaryota</taxon>
        <taxon>Fungi</taxon>
        <taxon>Dikarya</taxon>
        <taxon>Basidiomycota</taxon>
        <taxon>Ustilaginomycotina</taxon>
        <taxon>Exobasidiomycetes</taxon>
        <taxon>Exobasidiales</taxon>
        <taxon>Cryptobasidiaceae</taxon>
        <taxon>Acaromyces</taxon>
    </lineage>
</organism>
<dbReference type="CDD" id="cd01851">
    <property type="entry name" value="GBP"/>
    <property type="match status" value="1"/>
</dbReference>
<keyword evidence="13" id="KW-1185">Reference proteome</keyword>
<dbReference type="PANTHER" id="PTHR45923">
    <property type="entry name" value="PROTEIN SEY1"/>
    <property type="match status" value="1"/>
</dbReference>
<evidence type="ECO:0000256" key="3">
    <source>
        <dbReference type="ARBA" id="ARBA00022801"/>
    </source>
</evidence>
<comment type="subcellular location">
    <subcellularLocation>
        <location evidence="8">Endoplasmic reticulum membrane</location>
        <topology evidence="8">Multi-pass membrane protein</topology>
    </subcellularLocation>
    <text evidence="8">Enriched in the cortical ER. Concentrated in punctae along the ER tubules.</text>
</comment>
<dbReference type="GO" id="GO:0016320">
    <property type="term" value="P:endoplasmic reticulum membrane fusion"/>
    <property type="evidence" value="ECO:0007669"/>
    <property type="project" value="TreeGrafter"/>
</dbReference>
<dbReference type="HAMAP" id="MF_03109">
    <property type="entry name" value="Sey1"/>
    <property type="match status" value="1"/>
</dbReference>
<feature type="domain" description="GB1/RHD3-type G" evidence="11">
    <location>
        <begin position="66"/>
        <end position="288"/>
    </location>
</feature>